<dbReference type="Pfam" id="PF00753">
    <property type="entry name" value="Lactamase_B"/>
    <property type="match status" value="1"/>
</dbReference>
<evidence type="ECO:0000259" key="1">
    <source>
        <dbReference type="SMART" id="SM00849"/>
    </source>
</evidence>
<dbReference type="CDD" id="cd07726">
    <property type="entry name" value="ST1585-like_MBL-fold"/>
    <property type="match status" value="1"/>
</dbReference>
<sequence length="319" mass="34944">MPPYLLSLGPGLYRIDTAFQRDDFDAAYLVVDQGRAAFIDTGTNHAVPRLLGALAHLGLAPEAVDWVIPTHVHLDHAGGVGLLMQSLPQARLLAHPRGLRHLVDPRALWAGALAVYGEEEMQRSYGQLQAVPAERAVASEDGQRVRVGGRELLLIDTPGHARHHHCLFDAQSGCWFTGDTFGLSYREFDVDGQPWVFPTSTPVQFEPEALKQSMQRMLDARPQGMLLTHFGRIGHSEGEVRALHVALLALLDETVALSLALRGAEDRHEALKAALSGLYLDSLAAHGCMLPRERQHALLAMDIELNAQGIGVWLDKLPD</sequence>
<dbReference type="PANTHER" id="PTHR42951">
    <property type="entry name" value="METALLO-BETA-LACTAMASE DOMAIN-CONTAINING"/>
    <property type="match status" value="1"/>
</dbReference>
<dbReference type="SUPFAM" id="SSF56281">
    <property type="entry name" value="Metallo-hydrolase/oxidoreductase"/>
    <property type="match status" value="1"/>
</dbReference>
<dbReference type="InterPro" id="IPR050855">
    <property type="entry name" value="NDM-1-like"/>
</dbReference>
<feature type="domain" description="Metallo-beta-lactamase" evidence="1">
    <location>
        <begin position="24"/>
        <end position="229"/>
    </location>
</feature>
<dbReference type="InterPro" id="IPR036866">
    <property type="entry name" value="RibonucZ/Hydroxyglut_hydro"/>
</dbReference>
<evidence type="ECO:0000313" key="3">
    <source>
        <dbReference type="Proteomes" id="UP001238603"/>
    </source>
</evidence>
<dbReference type="RefSeq" id="WP_285982207.1">
    <property type="nucleotide sequence ID" value="NZ_JASVDS010000002.1"/>
</dbReference>
<dbReference type="Gene3D" id="3.60.15.10">
    <property type="entry name" value="Ribonuclease Z/Hydroxyacylglutathione hydrolase-like"/>
    <property type="match status" value="1"/>
</dbReference>
<organism evidence="2 3">
    <name type="scientific">Roseateles subflavus</name>
    <dbReference type="NCBI Taxonomy" id="3053353"/>
    <lineage>
        <taxon>Bacteria</taxon>
        <taxon>Pseudomonadati</taxon>
        <taxon>Pseudomonadota</taxon>
        <taxon>Betaproteobacteria</taxon>
        <taxon>Burkholderiales</taxon>
        <taxon>Sphaerotilaceae</taxon>
        <taxon>Roseateles</taxon>
    </lineage>
</organism>
<protein>
    <submittedName>
        <fullName evidence="2">MBL fold metallo-hydrolase</fullName>
    </submittedName>
</protein>
<dbReference type="Proteomes" id="UP001238603">
    <property type="component" value="Unassembled WGS sequence"/>
</dbReference>
<dbReference type="InterPro" id="IPR001279">
    <property type="entry name" value="Metallo-B-lactamas"/>
</dbReference>
<proteinExistence type="predicted"/>
<keyword evidence="3" id="KW-1185">Reference proteome</keyword>
<evidence type="ECO:0000313" key="2">
    <source>
        <dbReference type="EMBL" id="MDL5032109.1"/>
    </source>
</evidence>
<dbReference type="PANTHER" id="PTHR42951:SF22">
    <property type="entry name" value="METALLO BETA-LACTAMASE SUPERFAMILY LIPOPROTEIN"/>
    <property type="match status" value="1"/>
</dbReference>
<accession>A0ABT7LI51</accession>
<dbReference type="SMART" id="SM00849">
    <property type="entry name" value="Lactamase_B"/>
    <property type="match status" value="1"/>
</dbReference>
<reference evidence="2 3" key="1">
    <citation type="submission" date="2023-06" db="EMBL/GenBank/DDBJ databases">
        <title>Pelomonas sp. APW6 16S ribosomal RNA gene genome sequencing and assembly.</title>
        <authorList>
            <person name="Woo H."/>
        </authorList>
    </citation>
    <scope>NUCLEOTIDE SEQUENCE [LARGE SCALE GENOMIC DNA]</scope>
    <source>
        <strain evidence="2 3">APW6</strain>
    </source>
</reference>
<dbReference type="EMBL" id="JASVDS010000002">
    <property type="protein sequence ID" value="MDL5032109.1"/>
    <property type="molecule type" value="Genomic_DNA"/>
</dbReference>
<name>A0ABT7LI51_9BURK</name>
<comment type="caution">
    <text evidence="2">The sequence shown here is derived from an EMBL/GenBank/DDBJ whole genome shotgun (WGS) entry which is preliminary data.</text>
</comment>
<gene>
    <name evidence="2" type="ORF">QRD43_09320</name>
</gene>
<dbReference type="InterPro" id="IPR037482">
    <property type="entry name" value="ST1585_MBL-fold"/>
</dbReference>